<reference evidence="2 3" key="1">
    <citation type="submission" date="2019-04" db="EMBL/GenBank/DDBJ databases">
        <title>Draft genome sequences of Streptomyces avermitilis ATCC 31267.</title>
        <authorList>
            <person name="Komaki H."/>
            <person name="Tamura T."/>
            <person name="Hosoyama A."/>
        </authorList>
    </citation>
    <scope>NUCLEOTIDE SEQUENCE [LARGE SCALE GENOMIC DNA]</scope>
    <source>
        <strain evidence="2 3">ATCC 31267</strain>
    </source>
</reference>
<dbReference type="Proteomes" id="UP000302139">
    <property type="component" value="Unassembled WGS sequence"/>
</dbReference>
<evidence type="ECO:0000313" key="4">
    <source>
        <dbReference type="Proteomes" id="UP000302139"/>
    </source>
</evidence>
<dbReference type="Proteomes" id="UP000299211">
    <property type="component" value="Unassembled WGS sequence"/>
</dbReference>
<gene>
    <name evidence="1" type="ORF">SAV14893_076060</name>
    <name evidence="2" type="ORF">SAV31267_009120</name>
</gene>
<reference evidence="1 4" key="2">
    <citation type="submission" date="2019-04" db="EMBL/GenBank/DDBJ databases">
        <title>Draft genome sequences of Streptomyces avermitilis NBRC 14893.</title>
        <authorList>
            <person name="Komaki H."/>
            <person name="Tamura T."/>
            <person name="Hosoyama A."/>
        </authorList>
    </citation>
    <scope>NUCLEOTIDE SEQUENCE [LARGE SCALE GENOMIC DNA]</scope>
    <source>
        <strain evidence="1 4">NBRC 14893</strain>
    </source>
</reference>
<proteinExistence type="predicted"/>
<evidence type="ECO:0000313" key="1">
    <source>
        <dbReference type="EMBL" id="GDY68213.1"/>
    </source>
</evidence>
<sequence length="184" mass="20418">MSRWWAYLEERTRREVDANVLRDRRMPAIKAVWDALRPLELGLYEAEQVVHARYEALGDRVQYRPPDPLDLASLAARVADLPGRVAVVEALWDGDTFHDWFVLLVAVLDDPAGEGHLATVHHQPGGPPPGTRAAEAGRALADHLGVPFHFASPDVPDDEAPRWRTAWARSEVCGVVGAMPRLPT</sequence>
<protein>
    <submittedName>
        <fullName evidence="1">Uncharacterized protein</fullName>
    </submittedName>
</protein>
<evidence type="ECO:0000313" key="2">
    <source>
        <dbReference type="EMBL" id="GDY71427.1"/>
    </source>
</evidence>
<comment type="caution">
    <text evidence="1">The sequence shown here is derived from an EMBL/GenBank/DDBJ whole genome shotgun (WGS) entry which is preliminary data.</text>
</comment>
<organism evidence="1 4">
    <name type="scientific">Streptomyces avermitilis</name>
    <dbReference type="NCBI Taxonomy" id="33903"/>
    <lineage>
        <taxon>Bacteria</taxon>
        <taxon>Bacillati</taxon>
        <taxon>Actinomycetota</taxon>
        <taxon>Actinomycetes</taxon>
        <taxon>Kitasatosporales</taxon>
        <taxon>Streptomycetaceae</taxon>
        <taxon>Streptomyces</taxon>
    </lineage>
</organism>
<dbReference type="EMBL" id="BJHY01000001">
    <property type="protein sequence ID" value="GDY71427.1"/>
    <property type="molecule type" value="Genomic_DNA"/>
</dbReference>
<name>A0A4D4M8S6_STRAX</name>
<accession>A0A4D4M8S6</accession>
<dbReference type="AlphaFoldDB" id="A0A4D4M8S6"/>
<evidence type="ECO:0000313" key="3">
    <source>
        <dbReference type="Proteomes" id="UP000299211"/>
    </source>
</evidence>
<dbReference type="RefSeq" id="WP_048894146.1">
    <property type="nucleotide sequence ID" value="NZ_BAABTN010000021.1"/>
</dbReference>
<dbReference type="EMBL" id="BJHX01000001">
    <property type="protein sequence ID" value="GDY68213.1"/>
    <property type="molecule type" value="Genomic_DNA"/>
</dbReference>